<gene>
    <name evidence="1" type="ORF">AVEN_16444_1</name>
</gene>
<evidence type="ECO:0000313" key="1">
    <source>
        <dbReference type="EMBL" id="GBN95185.1"/>
    </source>
</evidence>
<protein>
    <submittedName>
        <fullName evidence="1">Uncharacterized protein</fullName>
    </submittedName>
</protein>
<name>A0A4Y2T7W2_ARAVE</name>
<dbReference type="AlphaFoldDB" id="A0A4Y2T7W2"/>
<dbReference type="Proteomes" id="UP000499080">
    <property type="component" value="Unassembled WGS sequence"/>
</dbReference>
<organism evidence="1 2">
    <name type="scientific">Araneus ventricosus</name>
    <name type="common">Orbweaver spider</name>
    <name type="synonym">Epeira ventricosa</name>
    <dbReference type="NCBI Taxonomy" id="182803"/>
    <lineage>
        <taxon>Eukaryota</taxon>
        <taxon>Metazoa</taxon>
        <taxon>Ecdysozoa</taxon>
        <taxon>Arthropoda</taxon>
        <taxon>Chelicerata</taxon>
        <taxon>Arachnida</taxon>
        <taxon>Araneae</taxon>
        <taxon>Araneomorphae</taxon>
        <taxon>Entelegynae</taxon>
        <taxon>Araneoidea</taxon>
        <taxon>Araneidae</taxon>
        <taxon>Araneus</taxon>
    </lineage>
</organism>
<comment type="caution">
    <text evidence="1">The sequence shown here is derived from an EMBL/GenBank/DDBJ whole genome shotgun (WGS) entry which is preliminary data.</text>
</comment>
<accession>A0A4Y2T7W2</accession>
<keyword evidence="2" id="KW-1185">Reference proteome</keyword>
<reference evidence="1 2" key="1">
    <citation type="journal article" date="2019" name="Sci. Rep.">
        <title>Orb-weaving spider Araneus ventricosus genome elucidates the spidroin gene catalogue.</title>
        <authorList>
            <person name="Kono N."/>
            <person name="Nakamura H."/>
            <person name="Ohtoshi R."/>
            <person name="Moran D.A.P."/>
            <person name="Shinohara A."/>
            <person name="Yoshida Y."/>
            <person name="Fujiwara M."/>
            <person name="Mori M."/>
            <person name="Tomita M."/>
            <person name="Arakawa K."/>
        </authorList>
    </citation>
    <scope>NUCLEOTIDE SEQUENCE [LARGE SCALE GENOMIC DNA]</scope>
</reference>
<feature type="non-terminal residue" evidence="1">
    <location>
        <position position="1"/>
    </location>
</feature>
<dbReference type="EMBL" id="BGPR01025905">
    <property type="protein sequence ID" value="GBN95185.1"/>
    <property type="molecule type" value="Genomic_DNA"/>
</dbReference>
<proteinExistence type="predicted"/>
<evidence type="ECO:0000313" key="2">
    <source>
        <dbReference type="Proteomes" id="UP000499080"/>
    </source>
</evidence>
<sequence length="80" mass="9299">HHHHICDHSFRALITHRMYDHFFRALQPIITYVITCALQPSSRMDHSFRALQPIITICVITLRVSTASSSHMCDHSFRAL</sequence>